<protein>
    <submittedName>
        <fullName evidence="2">Competence protein ComEA</fullName>
    </submittedName>
</protein>
<dbReference type="NCBIfam" id="TIGR00426">
    <property type="entry name" value="competence protein ComEA helix-hairpin-helix repeat region"/>
    <property type="match status" value="1"/>
</dbReference>
<dbReference type="Gene3D" id="3.10.560.10">
    <property type="entry name" value="Outer membrane lipoprotein wza domain like"/>
    <property type="match status" value="1"/>
</dbReference>
<dbReference type="Pfam" id="PF12836">
    <property type="entry name" value="HHH_3"/>
    <property type="match status" value="1"/>
</dbReference>
<dbReference type="SMART" id="SM00278">
    <property type="entry name" value="HhH1"/>
    <property type="match status" value="2"/>
</dbReference>
<organism evidence="2 3">
    <name type="scientific">Peptoniphilus stercorisuis</name>
    <dbReference type="NCBI Taxonomy" id="1436965"/>
    <lineage>
        <taxon>Bacteria</taxon>
        <taxon>Bacillati</taxon>
        <taxon>Bacillota</taxon>
        <taxon>Tissierellia</taxon>
        <taxon>Tissierellales</taxon>
        <taxon>Peptoniphilaceae</taxon>
        <taxon>Peptoniphilus</taxon>
    </lineage>
</organism>
<dbReference type="EMBL" id="JAGGLJ010000005">
    <property type="protein sequence ID" value="MBP2025126.1"/>
    <property type="molecule type" value="Genomic_DNA"/>
</dbReference>
<dbReference type="InterPro" id="IPR003583">
    <property type="entry name" value="Hlx-hairpin-Hlx_DNA-bd_motif"/>
</dbReference>
<dbReference type="RefSeq" id="WP_210060426.1">
    <property type="nucleotide sequence ID" value="NZ_JAGGLJ010000005.1"/>
</dbReference>
<dbReference type="Gene3D" id="1.10.150.310">
    <property type="entry name" value="Tex RuvX-like domain-like"/>
    <property type="match status" value="1"/>
</dbReference>
<evidence type="ECO:0000259" key="1">
    <source>
        <dbReference type="SMART" id="SM00278"/>
    </source>
</evidence>
<keyword evidence="3" id="KW-1185">Reference proteome</keyword>
<dbReference type="PANTHER" id="PTHR21180">
    <property type="entry name" value="ENDONUCLEASE/EXONUCLEASE/PHOSPHATASE FAMILY DOMAIN-CONTAINING PROTEIN 1"/>
    <property type="match status" value="1"/>
</dbReference>
<dbReference type="Proteomes" id="UP001519306">
    <property type="component" value="Unassembled WGS sequence"/>
</dbReference>
<gene>
    <name evidence="2" type="ORF">J2Z71_000651</name>
</gene>
<reference evidence="2 3" key="1">
    <citation type="submission" date="2021-03" db="EMBL/GenBank/DDBJ databases">
        <title>Genomic Encyclopedia of Type Strains, Phase IV (KMG-IV): sequencing the most valuable type-strain genomes for metagenomic binning, comparative biology and taxonomic classification.</title>
        <authorList>
            <person name="Goeker M."/>
        </authorList>
    </citation>
    <scope>NUCLEOTIDE SEQUENCE [LARGE SCALE GENOMIC DNA]</scope>
    <source>
        <strain evidence="2 3">DSM 27563</strain>
    </source>
</reference>
<dbReference type="InterPro" id="IPR051675">
    <property type="entry name" value="Endo/Exo/Phosphatase_dom_1"/>
</dbReference>
<dbReference type="InterPro" id="IPR004509">
    <property type="entry name" value="Competence_ComEA_HhH"/>
</dbReference>
<feature type="domain" description="Helix-hairpin-helix DNA-binding motif class 1" evidence="1">
    <location>
        <begin position="178"/>
        <end position="197"/>
    </location>
</feature>
<feature type="domain" description="Helix-hairpin-helix DNA-binding motif class 1" evidence="1">
    <location>
        <begin position="149"/>
        <end position="168"/>
    </location>
</feature>
<sequence length="201" mass="22579">MDKITKREKMIVALIMLIVLVFFMSKKKSKENINLSDSNNINQEVNIKNNEILEVENDNFNEEIYVHICGRVKNPGLIKLSSDSRVIDAVEASGGVFEDADLDKINLAKKLKDEERVYIPKIEEQTSSVDIGDGNLEGGQININTAEKSELETLPGIGPKMADKIIEHRQNEEFSSIEDIKSVSGIGDKKFEEIKKLICIN</sequence>
<name>A0ABS4KD85_9FIRM</name>
<comment type="caution">
    <text evidence="2">The sequence shown here is derived from an EMBL/GenBank/DDBJ whole genome shotgun (WGS) entry which is preliminary data.</text>
</comment>
<accession>A0ABS4KD85</accession>
<dbReference type="PANTHER" id="PTHR21180:SF32">
    <property type="entry name" value="ENDONUCLEASE_EXONUCLEASE_PHOSPHATASE FAMILY DOMAIN-CONTAINING PROTEIN 1"/>
    <property type="match status" value="1"/>
</dbReference>
<evidence type="ECO:0000313" key="2">
    <source>
        <dbReference type="EMBL" id="MBP2025126.1"/>
    </source>
</evidence>
<proteinExistence type="predicted"/>
<evidence type="ECO:0000313" key="3">
    <source>
        <dbReference type="Proteomes" id="UP001519306"/>
    </source>
</evidence>
<dbReference type="SUPFAM" id="SSF47781">
    <property type="entry name" value="RuvA domain 2-like"/>
    <property type="match status" value="1"/>
</dbReference>
<dbReference type="InterPro" id="IPR019554">
    <property type="entry name" value="Soluble_ligand-bd"/>
</dbReference>
<dbReference type="Pfam" id="PF10531">
    <property type="entry name" value="SLBB"/>
    <property type="match status" value="1"/>
</dbReference>
<dbReference type="InterPro" id="IPR010994">
    <property type="entry name" value="RuvA_2-like"/>
</dbReference>